<dbReference type="InterPro" id="IPR046523">
    <property type="entry name" value="UTP20_dom"/>
</dbReference>
<evidence type="ECO:0000313" key="5">
    <source>
        <dbReference type="EMBL" id="KAJ4332988.1"/>
    </source>
</evidence>
<feature type="domain" description="U3 small nucleolar RNA-associated protein 20 N-terminal" evidence="2">
    <location>
        <begin position="893"/>
        <end position="1492"/>
    </location>
</feature>
<dbReference type="InterPro" id="IPR011989">
    <property type="entry name" value="ARM-like"/>
</dbReference>
<evidence type="ECO:0000256" key="1">
    <source>
        <dbReference type="SAM" id="MobiDB-lite"/>
    </source>
</evidence>
<feature type="region of interest" description="Disordered" evidence="1">
    <location>
        <begin position="2597"/>
        <end position="2646"/>
    </location>
</feature>
<dbReference type="Gene3D" id="1.25.10.10">
    <property type="entry name" value="Leucine-rich Repeat Variant"/>
    <property type="match status" value="4"/>
</dbReference>
<feature type="compositionally biased region" description="Basic residues" evidence="1">
    <location>
        <begin position="2619"/>
        <end position="2634"/>
    </location>
</feature>
<sequence length="2646" mass="297789">MPAMSRGATGKSSAKPGARSSSKQSSKITKARAPKHTKGGTASTRNHRFKGFSQRIADIKIEPVRRGRNTIIDDAELEATFSYFRDSFLEWKELCLAENFVHFSRKVSPLCDSLPQVLHHSDRIVDLMVEFIEKGDKFSMEPLLSLMAHLAHDLGEQFEKHFERVVKTVAHLASTHAEIDVIEWSFTCLAWLFKYLSRLLVPDLRPTFELVSPLLGRAHQKAFVARFAAESLSFLIRKAGAGYHRDKTPLNLIVRHIAEQLKELQDNEKDQEFQQGIMFLLADSLKGIQRGTHSSATAILQALLAEAYHDDYTSLQSPPLEPVLVGVVTAVIHHTDSENFKPLLEAVLAQIGSAGPQHAALSSRLLFVVCGVRKGTRVTDWKPVLGALEHILSSANDPANLESTEAWDLLSATTVVFQYCPLDAAIPYEKLLESLAKGPWDQYFLPFCNMFAELGTEKFKALLLPYFKRFIAQKAHEHGPELCIILPQLYRSGTISVGAVRASDGWQALLDSPFHELSGTKSDDEQLTKSTYHCNALLDALEILAVPEDKTRSIWDELKELLSTSVTVDSIPSSRKTNIFGTGKGFQYLVDKSLDDQTFALSLWPSLCEATPVYAHSLSFWKALHALMLKKKQAISTKGAHMEPLKRELMRCLGSPSHEMRLTAIYILEIIAGKTEDLRHIISVAMMIEQTPLDLENQRSISMRIGQLGKLYPDVRTDEWVGEAIPTFCFGLLHVRMASAWDDTCAALKAMCDTKEGEAFISQIALTWLGEPESLENSASGITKETRSKRYANEFECTNVFQLHDLFASNQELSYDIDDKLEAMFDERHPQLSFINAFSRTQALRLLNAIPQVAEKRSRMLVPVLLDWALDLPVPESQNENADDGVPEPTQQRWNRKDQKAMLTVFSKFNNPRVLFRSSEVRDALLSLLSNGDVEIQKAALQALLIWKDRAVTPYQEELLGLLDDQRFRDELPVFLSEGKILDSDLADVLPIILRLLYGKVIAGKRGLESKRKSVFIGLKNRFGDDAIHQFLSIAFGPLSGASVLKDGALDEELLSKDLIDTRKQVGMLNMLDDLLSTFKSTFMPFTIDVVDPIMYCLVKASRDLQTAALTVEVDNDDSRKFQVSLLRTVRQRALQSLARLFESCPEFQWTPYTAAIVKELVEPRLEQLPIETAQSISGLLRLFASWSKAPMTATFLVEHNKDILTKTLDILDVPSAKDEVKQFVLDEILRNIFSLVSVDADSTTVDAKIQKNRIHTDIIQPYSNAILAGVGGLLRKSPSKEVLESGVLAIAELAPHVVGSTESRSMIEIATFLIRQPSKRVNPRTKLGLLRILHEFIQRCDTGSLNELFDGIYDAVSPMFAFFQDRAARTVLCDVIQDLSETREELASIAKLCQDLNSFATGRLDEPDFERRSQAFNQINDQGYKSLSLMQWKPIVHNMLYFIKDNDELSIRVNASASLRRFIEVSHGDDFKDFITSSIIPGIHHGMREQSELVRTEFLAVTEQLVKVHREWAPVADLFVLVSDDEEASFFSNILHIQGHRRLRALRRLAANASHLQPGNTYHVLLPLLEHFVFNKADDDSADNLAGETIRTLAALVEWLEWPQFRSLLKRYIGYLTSKEDMQKAIVRLIGGLMDGLNQAGKKKGYVTASQPADEENGEAAEADADAMDVDTPTSTLSKTLPQQEKLTKDLVNNVLPDLTAFLHKKDEATTSLRVPVAVALTKVLLVLPSTEIEGRLPGVLLDICHILKSRTQESRDQARKTLAEIAVLTGPNYVGFILKALKTALQRGYQLHVFSYTLHYILVQLASQLKPGDLDYCVADIVDIVMDDTFGVTGQEKDAEEYISKMKEVKSSKSFDTMDIISRSSTPAHLIKLVNPIKSLLLERINARMVSKIDELLRRIGLGILQNPTVNNRDILVFCYELIQEVYRASATTAKGDKTDPKLKRFLVNRRGAAKSGARLSTSSYIYKMTRFSMDILRTVLRKHDDLQTPQNLAGFLPILGDAMVQGQEEVQVSAVRLLTTIVRVDMPEMDANCPVYIDEAVRAIKGAHSSNTELAQASLKLVAAVLRERPNVVIRERDIGHLIKRLLPDLDELDRQGVSFAFLKAVMSRHIDVPEVYEAMDKVAEMMVTNQTRSARDLARSHYFQFLTSYTQSEKRFKKSMEFLLKNLRYEHVEGRQSVMEALDLIITKALPRFPERVQYEYHGMIFLPLINTLANDDSSKCRELASLLVKRLFQHASEKRLQNFTADLKGWLEQDENSGLKRLGIQVWGFYFEALDTEDEEPKELSYVLTGLDSTIDESLARRNEDDWELLYYSLTLVSKICKKHQDTMLSADKESLWAAVQASVSYPHAWVKLKAAELMGAYFAHLAITNKDVGLGELPLEGSGGLQLAEQNMIQLTNASLRNLLHPEVSEQLCVQSVKNIAFLARCLAVNGAKWQWHNADEEEEVEEAPGTNVADGDASSDEDAEPTKKAPLAAIHRLMIRLSGIIRRETSSMNAKTAIMNLLETMAAKFPLEPLTTSLPHLLTTLNTLVDPATTIPRAHTNALSNSLNEPNELYKSLIDKAREIMNTLQKRMGTQDYLKVMGEVQRAVRERREERRRKRKVEAVADPEKWGREKKRRNDVKRVKRKEKGAEHRGQRRGW</sequence>
<dbReference type="Pfam" id="PF07539">
    <property type="entry name" value="UTP20_N"/>
    <property type="match status" value="1"/>
</dbReference>
<gene>
    <name evidence="5" type="primary">UTP20</name>
    <name evidence="5" type="ORF">N0V87_007965</name>
</gene>
<dbReference type="FunFam" id="1.25.10.10:FF:001489">
    <property type="entry name" value="AEL006Wp"/>
    <property type="match status" value="1"/>
</dbReference>
<feature type="region of interest" description="Disordered" evidence="1">
    <location>
        <begin position="1648"/>
        <end position="1678"/>
    </location>
</feature>
<dbReference type="Pfam" id="PF20416">
    <property type="entry name" value="UTP20"/>
    <property type="match status" value="1"/>
</dbReference>
<feature type="region of interest" description="Disordered" evidence="1">
    <location>
        <begin position="1"/>
        <end position="47"/>
    </location>
</feature>
<dbReference type="InterPro" id="IPR011430">
    <property type="entry name" value="UTP20_N"/>
</dbReference>
<name>A0A9W9BWK5_9PLEO</name>
<evidence type="ECO:0000259" key="4">
    <source>
        <dbReference type="Pfam" id="PF23099"/>
    </source>
</evidence>
<evidence type="ECO:0000259" key="3">
    <source>
        <dbReference type="Pfam" id="PF20416"/>
    </source>
</evidence>
<dbReference type="GO" id="GO:0032040">
    <property type="term" value="C:small-subunit processome"/>
    <property type="evidence" value="ECO:0007669"/>
    <property type="project" value="TreeGrafter"/>
</dbReference>
<organism evidence="5 6">
    <name type="scientific">Didymella glomerata</name>
    <dbReference type="NCBI Taxonomy" id="749621"/>
    <lineage>
        <taxon>Eukaryota</taxon>
        <taxon>Fungi</taxon>
        <taxon>Dikarya</taxon>
        <taxon>Ascomycota</taxon>
        <taxon>Pezizomycotina</taxon>
        <taxon>Dothideomycetes</taxon>
        <taxon>Pleosporomycetidae</taxon>
        <taxon>Pleosporales</taxon>
        <taxon>Pleosporineae</taxon>
        <taxon>Didymellaceae</taxon>
        <taxon>Didymella</taxon>
    </lineage>
</organism>
<accession>A0A9W9BWK5</accession>
<dbReference type="InterPro" id="IPR016024">
    <property type="entry name" value="ARM-type_fold"/>
</dbReference>
<dbReference type="OrthoDB" id="360653at2759"/>
<feature type="region of interest" description="Disordered" evidence="1">
    <location>
        <begin position="2446"/>
        <end position="2476"/>
    </location>
</feature>
<dbReference type="PANTHER" id="PTHR17695:SF11">
    <property type="entry name" value="SMALL SUBUNIT PROCESSOME COMPONENT 20 HOMOLOG"/>
    <property type="match status" value="1"/>
</dbReference>
<feature type="domain" description="U3 small nucleolar RNA-associated protein 20" evidence="3">
    <location>
        <begin position="1707"/>
        <end position="1925"/>
    </location>
</feature>
<dbReference type="GO" id="GO:0030686">
    <property type="term" value="C:90S preribosome"/>
    <property type="evidence" value="ECO:0007669"/>
    <property type="project" value="TreeGrafter"/>
</dbReference>
<feature type="compositionally biased region" description="Polar residues" evidence="1">
    <location>
        <begin position="19"/>
        <end position="28"/>
    </location>
</feature>
<comment type="caution">
    <text evidence="5">The sequence shown here is derived from an EMBL/GenBank/DDBJ whole genome shotgun (WGS) entry which is preliminary data.</text>
</comment>
<keyword evidence="6" id="KW-1185">Reference proteome</keyword>
<dbReference type="PANTHER" id="PTHR17695">
    <property type="entry name" value="SMALL SUBUNIT PROCESSOME COMPONENT 20 HOMOLOG"/>
    <property type="match status" value="1"/>
</dbReference>
<dbReference type="InterPro" id="IPR052575">
    <property type="entry name" value="SSU_processome_comp_20"/>
</dbReference>
<feature type="domain" description="U3 small nucleolar RNA-associated protein 20 C-terminal" evidence="4">
    <location>
        <begin position="2563"/>
        <end position="2635"/>
    </location>
</feature>
<feature type="compositionally biased region" description="Basic and acidic residues" evidence="1">
    <location>
        <begin position="2608"/>
        <end position="2618"/>
    </location>
</feature>
<evidence type="ECO:0000259" key="2">
    <source>
        <dbReference type="Pfam" id="PF07539"/>
    </source>
</evidence>
<reference evidence="5" key="1">
    <citation type="submission" date="2022-10" db="EMBL/GenBank/DDBJ databases">
        <title>Tapping the CABI collections for fungal endophytes: first genome assemblies for Collariella, Neodidymelliopsis, Ascochyta clinopodiicola, Didymella pomorum, Didymosphaeria variabile, Neocosmospora piperis and Neocucurbitaria cava.</title>
        <authorList>
            <person name="Hill R."/>
        </authorList>
    </citation>
    <scope>NUCLEOTIDE SEQUENCE</scope>
    <source>
        <strain evidence="5">IMI 360193</strain>
    </source>
</reference>
<evidence type="ECO:0000313" key="6">
    <source>
        <dbReference type="Proteomes" id="UP001140562"/>
    </source>
</evidence>
<dbReference type="EMBL" id="JAPEUV010000104">
    <property type="protein sequence ID" value="KAJ4332988.1"/>
    <property type="molecule type" value="Genomic_DNA"/>
</dbReference>
<dbReference type="SUPFAM" id="SSF48371">
    <property type="entry name" value="ARM repeat"/>
    <property type="match status" value="3"/>
</dbReference>
<dbReference type="InterPro" id="IPR057525">
    <property type="entry name" value="UTP20_C"/>
</dbReference>
<dbReference type="Pfam" id="PF23099">
    <property type="entry name" value="UTP20_C"/>
    <property type="match status" value="1"/>
</dbReference>
<feature type="compositionally biased region" description="Acidic residues" evidence="1">
    <location>
        <begin position="1654"/>
        <end position="1670"/>
    </location>
</feature>
<feature type="compositionally biased region" description="Basic residues" evidence="1">
    <location>
        <begin position="29"/>
        <end position="38"/>
    </location>
</feature>
<proteinExistence type="predicted"/>
<protein>
    <submittedName>
        <fullName evidence="5">U3 snoRNP protein</fullName>
    </submittedName>
</protein>
<dbReference type="Proteomes" id="UP001140562">
    <property type="component" value="Unassembled WGS sequence"/>
</dbReference>